<accession>A0ABY4G2J3</accession>
<sequence>MTEVSSEEVARDLEVHARLKRAEQELGISKKALPITTPKRRHSSLGYLAPNHSEHQLKTTLQLHPA</sequence>
<organism evidence="1 2">
    <name type="scientific">Hymenobacter volaticus</name>
    <dbReference type="NCBI Taxonomy" id="2932254"/>
    <lineage>
        <taxon>Bacteria</taxon>
        <taxon>Pseudomonadati</taxon>
        <taxon>Bacteroidota</taxon>
        <taxon>Cytophagia</taxon>
        <taxon>Cytophagales</taxon>
        <taxon>Hymenobacteraceae</taxon>
        <taxon>Hymenobacter</taxon>
    </lineage>
</organism>
<name>A0ABY4G2J3_9BACT</name>
<evidence type="ECO:0000313" key="2">
    <source>
        <dbReference type="Proteomes" id="UP000830401"/>
    </source>
</evidence>
<evidence type="ECO:0000313" key="1">
    <source>
        <dbReference type="EMBL" id="UOQ64879.1"/>
    </source>
</evidence>
<dbReference type="RefSeq" id="WP_245118889.1">
    <property type="nucleotide sequence ID" value="NZ_CP095061.1"/>
</dbReference>
<reference evidence="1" key="1">
    <citation type="submission" date="2022-04" db="EMBL/GenBank/DDBJ databases">
        <title>Hymenobacter sp. isolated from the air.</title>
        <authorList>
            <person name="Won M."/>
            <person name="Lee C.-M."/>
            <person name="Woen H.-Y."/>
            <person name="Kwon S.-W."/>
        </authorList>
    </citation>
    <scope>NUCLEOTIDE SEQUENCE</scope>
    <source>
        <strain evidence="1">5420S-77</strain>
    </source>
</reference>
<keyword evidence="2" id="KW-1185">Reference proteome</keyword>
<dbReference type="EMBL" id="CP095061">
    <property type="protein sequence ID" value="UOQ64879.1"/>
    <property type="molecule type" value="Genomic_DNA"/>
</dbReference>
<proteinExistence type="predicted"/>
<dbReference type="Proteomes" id="UP000830401">
    <property type="component" value="Chromosome"/>
</dbReference>
<gene>
    <name evidence="1" type="ORF">MUN86_15050</name>
</gene>
<protein>
    <submittedName>
        <fullName evidence="1">Uncharacterized protein</fullName>
    </submittedName>
</protein>